<evidence type="ECO:0000256" key="2">
    <source>
        <dbReference type="ARBA" id="ARBA00023125"/>
    </source>
</evidence>
<dbReference type="InterPro" id="IPR047057">
    <property type="entry name" value="MerR_fam"/>
</dbReference>
<evidence type="ECO:0000256" key="3">
    <source>
        <dbReference type="ARBA" id="ARBA00023163"/>
    </source>
</evidence>
<comment type="caution">
    <text evidence="6">The sequence shown here is derived from an EMBL/GenBank/DDBJ whole genome shotgun (WGS) entry which is preliminary data.</text>
</comment>
<keyword evidence="3" id="KW-0804">Transcription</keyword>
<dbReference type="GO" id="GO:0003677">
    <property type="term" value="F:DNA binding"/>
    <property type="evidence" value="ECO:0007669"/>
    <property type="project" value="UniProtKB-KW"/>
</dbReference>
<gene>
    <name evidence="6" type="ORF">DFR35_1558</name>
</gene>
<evidence type="ECO:0000313" key="6">
    <source>
        <dbReference type="EMBL" id="RLJ64909.1"/>
    </source>
</evidence>
<keyword evidence="2" id="KW-0238">DNA-binding</keyword>
<accession>A0A497XDY4</accession>
<dbReference type="InterPro" id="IPR036594">
    <property type="entry name" value="Meth_synthase_dom"/>
</dbReference>
<feature type="domain" description="B12-binding" evidence="5">
    <location>
        <begin position="195"/>
        <end position="319"/>
    </location>
</feature>
<dbReference type="Gene3D" id="1.10.1240.10">
    <property type="entry name" value="Methionine synthase domain"/>
    <property type="match status" value="1"/>
</dbReference>
<dbReference type="Gene3D" id="3.40.50.280">
    <property type="entry name" value="Cobalamin-binding domain"/>
    <property type="match status" value="1"/>
</dbReference>
<organism evidence="6 7">
    <name type="scientific">Sulfurisoma sediminicola</name>
    <dbReference type="NCBI Taxonomy" id="1381557"/>
    <lineage>
        <taxon>Bacteria</taxon>
        <taxon>Pseudomonadati</taxon>
        <taxon>Pseudomonadota</taxon>
        <taxon>Betaproteobacteria</taxon>
        <taxon>Nitrosomonadales</taxon>
        <taxon>Sterolibacteriaceae</taxon>
        <taxon>Sulfurisoma</taxon>
    </lineage>
</organism>
<name>A0A497XDY4_9PROT</name>
<sequence>MNPNPFERHQDIAAVARDTGLGKDTLRVWERRYGFPAPLRDEAGERLYPNEQVMRLRLVKRLIDQGFRPGTLLALDAAALQQRLDALAGKVGAGATATGDGGARPAGNAGVEMAERLVPLLRERAAESLRAALAQQLAREGLRGFVMDTVPAMNRRIGEAWTAGEIEVFEEHLYTELLQNQLRAAIHALPPAPGRPRVLLTTLKGEEHQLGLLMAEALLAAEGADCISLGPQTPVVDIVIAVARTAPQIVALSFSAAYSWRKARDGLLELRAALPSDVELWAGGGVIAARGAQIRGIVCFGRIDEVPGAVAEWRGRQAG</sequence>
<dbReference type="Pfam" id="PF13411">
    <property type="entry name" value="MerR_1"/>
    <property type="match status" value="1"/>
</dbReference>
<dbReference type="SUPFAM" id="SSF52242">
    <property type="entry name" value="Cobalamin (vitamin B12)-binding domain"/>
    <property type="match status" value="1"/>
</dbReference>
<dbReference type="CDD" id="cd01104">
    <property type="entry name" value="HTH_MlrA-CarA"/>
    <property type="match status" value="1"/>
</dbReference>
<dbReference type="Pfam" id="PF02310">
    <property type="entry name" value="B12-binding"/>
    <property type="match status" value="1"/>
</dbReference>
<dbReference type="SMART" id="SM00422">
    <property type="entry name" value="HTH_MERR"/>
    <property type="match status" value="1"/>
</dbReference>
<dbReference type="OrthoDB" id="9800334at2"/>
<keyword evidence="1" id="KW-0805">Transcription regulation</keyword>
<dbReference type="EMBL" id="RCCI01000005">
    <property type="protein sequence ID" value="RLJ64909.1"/>
    <property type="molecule type" value="Genomic_DNA"/>
</dbReference>
<dbReference type="Pfam" id="PF02607">
    <property type="entry name" value="B12-binding_2"/>
    <property type="match status" value="1"/>
</dbReference>
<dbReference type="SUPFAM" id="SSF46955">
    <property type="entry name" value="Putative DNA-binding domain"/>
    <property type="match status" value="1"/>
</dbReference>
<evidence type="ECO:0000313" key="7">
    <source>
        <dbReference type="Proteomes" id="UP000268908"/>
    </source>
</evidence>
<dbReference type="InterPro" id="IPR000551">
    <property type="entry name" value="MerR-type_HTH_dom"/>
</dbReference>
<reference evidence="6 7" key="1">
    <citation type="submission" date="2018-10" db="EMBL/GenBank/DDBJ databases">
        <title>Genomic Encyclopedia of Type Strains, Phase IV (KMG-IV): sequencing the most valuable type-strain genomes for metagenomic binning, comparative biology and taxonomic classification.</title>
        <authorList>
            <person name="Goeker M."/>
        </authorList>
    </citation>
    <scope>NUCLEOTIDE SEQUENCE [LARGE SCALE GENOMIC DNA]</scope>
    <source>
        <strain evidence="6 7">DSM 26916</strain>
    </source>
</reference>
<dbReference type="GO" id="GO:0031419">
    <property type="term" value="F:cobalamin binding"/>
    <property type="evidence" value="ECO:0007669"/>
    <property type="project" value="InterPro"/>
</dbReference>
<feature type="domain" description="HTH merR-type" evidence="4">
    <location>
        <begin position="12"/>
        <end position="84"/>
    </location>
</feature>
<dbReference type="Proteomes" id="UP000268908">
    <property type="component" value="Unassembled WGS sequence"/>
</dbReference>
<dbReference type="PANTHER" id="PTHR30204:SF67">
    <property type="entry name" value="HTH-TYPE TRANSCRIPTIONAL REGULATOR MLRA-RELATED"/>
    <property type="match status" value="1"/>
</dbReference>
<dbReference type="Gene3D" id="1.10.1660.10">
    <property type="match status" value="1"/>
</dbReference>
<dbReference type="GO" id="GO:0046872">
    <property type="term" value="F:metal ion binding"/>
    <property type="evidence" value="ECO:0007669"/>
    <property type="project" value="InterPro"/>
</dbReference>
<dbReference type="PANTHER" id="PTHR30204">
    <property type="entry name" value="REDOX-CYCLING DRUG-SENSING TRANSCRIPTIONAL ACTIVATOR SOXR"/>
    <property type="match status" value="1"/>
</dbReference>
<dbReference type="InterPro" id="IPR036724">
    <property type="entry name" value="Cobalamin-bd_sf"/>
</dbReference>
<dbReference type="GO" id="GO:0003700">
    <property type="term" value="F:DNA-binding transcription factor activity"/>
    <property type="evidence" value="ECO:0007669"/>
    <property type="project" value="InterPro"/>
</dbReference>
<dbReference type="PROSITE" id="PS50937">
    <property type="entry name" value="HTH_MERR_2"/>
    <property type="match status" value="1"/>
</dbReference>
<dbReference type="InterPro" id="IPR003759">
    <property type="entry name" value="Cbl-bd_cap"/>
</dbReference>
<keyword evidence="7" id="KW-1185">Reference proteome</keyword>
<dbReference type="AlphaFoldDB" id="A0A497XDY4"/>
<dbReference type="InterPro" id="IPR006158">
    <property type="entry name" value="Cobalamin-bd"/>
</dbReference>
<evidence type="ECO:0000256" key="1">
    <source>
        <dbReference type="ARBA" id="ARBA00023015"/>
    </source>
</evidence>
<protein>
    <submittedName>
        <fullName evidence="6">B12 binding protein</fullName>
    </submittedName>
</protein>
<dbReference type="InterPro" id="IPR009061">
    <property type="entry name" value="DNA-bd_dom_put_sf"/>
</dbReference>
<dbReference type="RefSeq" id="WP_121241309.1">
    <property type="nucleotide sequence ID" value="NZ_BHVV01000006.1"/>
</dbReference>
<evidence type="ECO:0000259" key="4">
    <source>
        <dbReference type="PROSITE" id="PS50937"/>
    </source>
</evidence>
<dbReference type="PROSITE" id="PS51332">
    <property type="entry name" value="B12_BINDING"/>
    <property type="match status" value="1"/>
</dbReference>
<proteinExistence type="predicted"/>
<evidence type="ECO:0000259" key="5">
    <source>
        <dbReference type="PROSITE" id="PS51332"/>
    </source>
</evidence>